<dbReference type="PANTHER" id="PTHR43550">
    <property type="entry name" value="3-KETODIHYDROSPHINGOSINE REDUCTASE"/>
    <property type="match status" value="1"/>
</dbReference>
<dbReference type="GO" id="GO:0047560">
    <property type="term" value="F:3-dehydrosphinganine reductase activity"/>
    <property type="evidence" value="ECO:0007669"/>
    <property type="project" value="UniProtKB-EC"/>
</dbReference>
<comment type="similarity">
    <text evidence="4 11">Belongs to the short-chain dehydrogenases/reductases (SDR) family.</text>
</comment>
<keyword evidence="6" id="KW-0521">NADP</keyword>
<dbReference type="SMART" id="SM00822">
    <property type="entry name" value="PKS_KR"/>
    <property type="match status" value="1"/>
</dbReference>
<evidence type="ECO:0000256" key="10">
    <source>
        <dbReference type="ARBA" id="ARBA00026112"/>
    </source>
</evidence>
<feature type="transmembrane region" description="Helical" evidence="12">
    <location>
        <begin position="153"/>
        <end position="171"/>
    </location>
</feature>
<evidence type="ECO:0000256" key="11">
    <source>
        <dbReference type="RuleBase" id="RU000363"/>
    </source>
</evidence>
<evidence type="ECO:0000256" key="8">
    <source>
        <dbReference type="ARBA" id="ARBA00023002"/>
    </source>
</evidence>
<dbReference type="PRINTS" id="PR00080">
    <property type="entry name" value="SDRFAMILY"/>
</dbReference>
<dbReference type="EMBL" id="CAADFY010000112">
    <property type="protein sequence ID" value="VFK57331.1"/>
    <property type="molecule type" value="Genomic_DNA"/>
</dbReference>
<dbReference type="GO" id="GO:0016020">
    <property type="term" value="C:membrane"/>
    <property type="evidence" value="ECO:0007669"/>
    <property type="project" value="GOC"/>
</dbReference>
<dbReference type="EC" id="1.1.1.102" evidence="10"/>
<evidence type="ECO:0000256" key="6">
    <source>
        <dbReference type="ARBA" id="ARBA00022857"/>
    </source>
</evidence>
<keyword evidence="7" id="KW-0746">Sphingolipid metabolism</keyword>
<dbReference type="EMBL" id="CAADFV010000110">
    <property type="protein sequence ID" value="VFK65618.1"/>
    <property type="molecule type" value="Genomic_DNA"/>
</dbReference>
<dbReference type="CDD" id="cd08939">
    <property type="entry name" value="KDSR-like_SDR_c"/>
    <property type="match status" value="1"/>
</dbReference>
<comment type="pathway">
    <text evidence="3">Sphingolipid metabolism.</text>
</comment>
<evidence type="ECO:0000256" key="3">
    <source>
        <dbReference type="ARBA" id="ARBA00004991"/>
    </source>
</evidence>
<evidence type="ECO:0000256" key="1">
    <source>
        <dbReference type="ARBA" id="ARBA00004240"/>
    </source>
</evidence>
<dbReference type="InterPro" id="IPR045022">
    <property type="entry name" value="KDSR-like"/>
</dbReference>
<evidence type="ECO:0000256" key="2">
    <source>
        <dbReference type="ARBA" id="ARBA00004760"/>
    </source>
</evidence>
<evidence type="ECO:0000256" key="4">
    <source>
        <dbReference type="ARBA" id="ARBA00006484"/>
    </source>
</evidence>
<dbReference type="PANTHER" id="PTHR43550:SF3">
    <property type="entry name" value="3-KETODIHYDROSPHINGOSINE REDUCTASE"/>
    <property type="match status" value="1"/>
</dbReference>
<dbReference type="SUPFAM" id="SSF51735">
    <property type="entry name" value="NAD(P)-binding Rossmann-fold domains"/>
    <property type="match status" value="1"/>
</dbReference>
<evidence type="ECO:0000256" key="5">
    <source>
        <dbReference type="ARBA" id="ARBA00022824"/>
    </source>
</evidence>
<evidence type="ECO:0000256" key="7">
    <source>
        <dbReference type="ARBA" id="ARBA00022919"/>
    </source>
</evidence>
<dbReference type="GO" id="GO:0006666">
    <property type="term" value="P:3-keto-sphinganine metabolic process"/>
    <property type="evidence" value="ECO:0007669"/>
    <property type="project" value="InterPro"/>
</dbReference>
<sequence length="292" mass="31931">MPWTKQRNSYNFPEKNYSGHAIISGGSSGIGLAVARDLIGSGWNLSLIARTPSRLDEAKRQLERLHVKEDQKVHIIAADVSDQDQAGNAIKSALHHLGTPDLLITSAGMAHPGYFEELPLEIFRDTMAINYFGTLYLIKAALPAMRDRGAGRIVMISSGTGLIGVFGYTAYSPTKFALRGLAESLRAEVKRDGIGISIVYPPDTDTPQLTAENRIKPVETRAISGKAKTWSVDDVTAVILKGIRKGRFTITPGWEITLLSVLHSLIGPSLFWYVDSVARKAALEEKKRMLSS</sequence>
<organism evidence="15">
    <name type="scientific">Candidatus Kentrum sp. TUN</name>
    <dbReference type="NCBI Taxonomy" id="2126343"/>
    <lineage>
        <taxon>Bacteria</taxon>
        <taxon>Pseudomonadati</taxon>
        <taxon>Pseudomonadota</taxon>
        <taxon>Gammaproteobacteria</taxon>
        <taxon>Candidatus Kentrum</taxon>
    </lineage>
</organism>
<evidence type="ECO:0000259" key="13">
    <source>
        <dbReference type="SMART" id="SM00822"/>
    </source>
</evidence>
<gene>
    <name evidence="15" type="ORF">BECKTUN1418E_GA0071001_11107</name>
    <name evidence="14" type="ORF">BECKTUN1418F_GA0071002_11127</name>
</gene>
<comment type="subcellular location">
    <subcellularLocation>
        <location evidence="1">Endoplasmic reticulum</location>
    </subcellularLocation>
</comment>
<comment type="pathway">
    <text evidence="2">Lipid metabolism; sphingolipid metabolism.</text>
</comment>
<evidence type="ECO:0000256" key="12">
    <source>
        <dbReference type="SAM" id="Phobius"/>
    </source>
</evidence>
<dbReference type="AlphaFoldDB" id="A0A451AHV0"/>
<dbReference type="InterPro" id="IPR002347">
    <property type="entry name" value="SDR_fam"/>
</dbReference>
<evidence type="ECO:0000313" key="15">
    <source>
        <dbReference type="EMBL" id="VFK65618.1"/>
    </source>
</evidence>
<name>A0A451AHV0_9GAMM</name>
<dbReference type="InterPro" id="IPR036291">
    <property type="entry name" value="NAD(P)-bd_dom_sf"/>
</dbReference>
<dbReference type="PRINTS" id="PR00081">
    <property type="entry name" value="GDHRDH"/>
</dbReference>
<dbReference type="InterPro" id="IPR057326">
    <property type="entry name" value="KR_dom"/>
</dbReference>
<protein>
    <recommendedName>
        <fullName evidence="10">3-dehydrosphinganine reductase</fullName>
        <ecNumber evidence="10">1.1.1.102</ecNumber>
    </recommendedName>
</protein>
<evidence type="ECO:0000313" key="14">
    <source>
        <dbReference type="EMBL" id="VFK57331.1"/>
    </source>
</evidence>
<accession>A0A451AHV0</accession>
<dbReference type="FunFam" id="3.40.50.720:FF:000468">
    <property type="entry name" value="Short-chain dehydrogenase, putative"/>
    <property type="match status" value="1"/>
</dbReference>
<feature type="domain" description="Ketoreductase" evidence="13">
    <location>
        <begin position="19"/>
        <end position="203"/>
    </location>
</feature>
<dbReference type="Gene3D" id="3.40.50.720">
    <property type="entry name" value="NAD(P)-binding Rossmann-like Domain"/>
    <property type="match status" value="1"/>
</dbReference>
<proteinExistence type="inferred from homology"/>
<reference evidence="15" key="1">
    <citation type="submission" date="2019-02" db="EMBL/GenBank/DDBJ databases">
        <authorList>
            <person name="Gruber-Vodicka R. H."/>
            <person name="Seah K. B. B."/>
        </authorList>
    </citation>
    <scope>NUCLEOTIDE SEQUENCE</scope>
    <source>
        <strain evidence="15">BECK_BY2</strain>
        <strain evidence="14">BECK_BY3</strain>
    </source>
</reference>
<keyword evidence="12" id="KW-1133">Transmembrane helix</keyword>
<keyword evidence="12" id="KW-0812">Transmembrane</keyword>
<keyword evidence="5" id="KW-0256">Endoplasmic reticulum</keyword>
<keyword evidence="12" id="KW-0472">Membrane</keyword>
<dbReference type="Pfam" id="PF00106">
    <property type="entry name" value="adh_short"/>
    <property type="match status" value="1"/>
</dbReference>
<keyword evidence="8" id="KW-0560">Oxidoreductase</keyword>
<keyword evidence="9" id="KW-0443">Lipid metabolism</keyword>
<dbReference type="GO" id="GO:0030148">
    <property type="term" value="P:sphingolipid biosynthetic process"/>
    <property type="evidence" value="ECO:0007669"/>
    <property type="project" value="InterPro"/>
</dbReference>
<evidence type="ECO:0000256" key="9">
    <source>
        <dbReference type="ARBA" id="ARBA00023098"/>
    </source>
</evidence>